<dbReference type="Gene3D" id="1.10.150.130">
    <property type="match status" value="1"/>
</dbReference>
<feature type="domain" description="Tyr recombinase" evidence="5">
    <location>
        <begin position="165"/>
        <end position="252"/>
    </location>
</feature>
<dbReference type="Proteomes" id="UP000503011">
    <property type="component" value="Chromosome"/>
</dbReference>
<evidence type="ECO:0000256" key="1">
    <source>
        <dbReference type="ARBA" id="ARBA00008857"/>
    </source>
</evidence>
<dbReference type="InterPro" id="IPR011010">
    <property type="entry name" value="DNA_brk_join_enz"/>
</dbReference>
<evidence type="ECO:0000313" key="6">
    <source>
        <dbReference type="EMBL" id="BCB86985.1"/>
    </source>
</evidence>
<dbReference type="InterPro" id="IPR010998">
    <property type="entry name" value="Integrase_recombinase_N"/>
</dbReference>
<keyword evidence="7" id="KW-1185">Reference proteome</keyword>
<keyword evidence="4" id="KW-0233">DNA recombination</keyword>
<evidence type="ECO:0000256" key="4">
    <source>
        <dbReference type="ARBA" id="ARBA00023172"/>
    </source>
</evidence>
<dbReference type="PROSITE" id="PS51898">
    <property type="entry name" value="TYR_RECOMBINASE"/>
    <property type="match status" value="1"/>
</dbReference>
<dbReference type="InterPro" id="IPR013762">
    <property type="entry name" value="Integrase-like_cat_sf"/>
</dbReference>
<dbReference type="SUPFAM" id="SSF56349">
    <property type="entry name" value="DNA breaking-rejoining enzymes"/>
    <property type="match status" value="1"/>
</dbReference>
<dbReference type="PANTHER" id="PTHR30629">
    <property type="entry name" value="PROPHAGE INTEGRASE"/>
    <property type="match status" value="1"/>
</dbReference>
<keyword evidence="2" id="KW-0229">DNA integration</keyword>
<dbReference type="PANTHER" id="PTHR30629:SF2">
    <property type="entry name" value="PROPHAGE INTEGRASE INTS-RELATED"/>
    <property type="match status" value="1"/>
</dbReference>
<evidence type="ECO:0000256" key="3">
    <source>
        <dbReference type="ARBA" id="ARBA00023125"/>
    </source>
</evidence>
<dbReference type="GO" id="GO:0003677">
    <property type="term" value="F:DNA binding"/>
    <property type="evidence" value="ECO:0007669"/>
    <property type="project" value="UniProtKB-KW"/>
</dbReference>
<keyword evidence="3" id="KW-0238">DNA-binding</keyword>
<dbReference type="GO" id="GO:0015074">
    <property type="term" value="P:DNA integration"/>
    <property type="evidence" value="ECO:0007669"/>
    <property type="project" value="UniProtKB-KW"/>
</dbReference>
<dbReference type="InterPro" id="IPR002104">
    <property type="entry name" value="Integrase_catalytic"/>
</dbReference>
<protein>
    <recommendedName>
        <fullName evidence="5">Tyr recombinase domain-containing protein</fullName>
    </recommendedName>
</protein>
<comment type="similarity">
    <text evidence="1">Belongs to the 'phage' integrase family.</text>
</comment>
<sequence length="252" mass="28498">MGYVKPRIGKDGKTRYTACYLDLQGRLRSAGTYSSKKEANAKWHAAEVRQSEGRLTDPRRGRQRFAQYVTEIWLPNHVIEATTREGYTYQLQKHVLPWFGQMRMIEIGPSQVREWVTHLQANGMKPKTLANVKNILSAVFTTAFNDQVIFIHPGKGVKTPTVPTKPLKIITPEQFDQLYDNLSTAAARLLIETEIETGLRWGELTELRPIDFDASTRTLTISRAVVQVDPKFHPTAGASWSRSTRRTKSGGA</sequence>
<dbReference type="AlphaFoldDB" id="A0A6F8YLG8"/>
<dbReference type="KEGG" id="psuu:Psuf_042980"/>
<dbReference type="InterPro" id="IPR050808">
    <property type="entry name" value="Phage_Integrase"/>
</dbReference>
<proteinExistence type="inferred from homology"/>
<evidence type="ECO:0000313" key="7">
    <source>
        <dbReference type="Proteomes" id="UP000503011"/>
    </source>
</evidence>
<dbReference type="Gene3D" id="1.10.443.10">
    <property type="entry name" value="Intergrase catalytic core"/>
    <property type="match status" value="1"/>
</dbReference>
<accession>A0A6F8YLG8</accession>
<reference evidence="6 7" key="2">
    <citation type="submission" date="2020-03" db="EMBL/GenBank/DDBJ databases">
        <authorList>
            <person name="Ichikawa N."/>
            <person name="Kimura A."/>
            <person name="Kitahashi Y."/>
            <person name="Uohara A."/>
        </authorList>
    </citation>
    <scope>NUCLEOTIDE SEQUENCE [LARGE SCALE GENOMIC DNA]</scope>
    <source>
        <strain evidence="6 7">NBRC 105367</strain>
    </source>
</reference>
<reference evidence="6 7" key="1">
    <citation type="submission" date="2020-03" db="EMBL/GenBank/DDBJ databases">
        <title>Whole genome shotgun sequence of Phytohabitans suffuscus NBRC 105367.</title>
        <authorList>
            <person name="Komaki H."/>
            <person name="Tamura T."/>
        </authorList>
    </citation>
    <scope>NUCLEOTIDE SEQUENCE [LARGE SCALE GENOMIC DNA]</scope>
    <source>
        <strain evidence="6 7">NBRC 105367</strain>
    </source>
</reference>
<dbReference type="Pfam" id="PF14659">
    <property type="entry name" value="Phage_int_SAM_3"/>
    <property type="match status" value="1"/>
</dbReference>
<name>A0A6F8YLG8_9ACTN</name>
<dbReference type="InterPro" id="IPR004107">
    <property type="entry name" value="Integrase_SAM-like_N"/>
</dbReference>
<dbReference type="EMBL" id="AP022871">
    <property type="protein sequence ID" value="BCB86985.1"/>
    <property type="molecule type" value="Genomic_DNA"/>
</dbReference>
<dbReference type="GO" id="GO:0006310">
    <property type="term" value="P:DNA recombination"/>
    <property type="evidence" value="ECO:0007669"/>
    <property type="project" value="UniProtKB-KW"/>
</dbReference>
<gene>
    <name evidence="6" type="ORF">Psuf_042980</name>
</gene>
<dbReference type="RefSeq" id="WP_173158631.1">
    <property type="nucleotide sequence ID" value="NZ_AP022871.1"/>
</dbReference>
<evidence type="ECO:0000259" key="5">
    <source>
        <dbReference type="PROSITE" id="PS51898"/>
    </source>
</evidence>
<evidence type="ECO:0000256" key="2">
    <source>
        <dbReference type="ARBA" id="ARBA00022908"/>
    </source>
</evidence>
<organism evidence="6 7">
    <name type="scientific">Phytohabitans suffuscus</name>
    <dbReference type="NCBI Taxonomy" id="624315"/>
    <lineage>
        <taxon>Bacteria</taxon>
        <taxon>Bacillati</taxon>
        <taxon>Actinomycetota</taxon>
        <taxon>Actinomycetes</taxon>
        <taxon>Micromonosporales</taxon>
        <taxon>Micromonosporaceae</taxon>
    </lineage>
</organism>